<dbReference type="PANTHER" id="PTHR33365:SF13">
    <property type="entry name" value="TAT PATHWAY SIGNAL SEQUENCE"/>
    <property type="match status" value="1"/>
</dbReference>
<evidence type="ECO:0000313" key="3">
    <source>
        <dbReference type="Proteomes" id="UP000308092"/>
    </source>
</evidence>
<comment type="similarity">
    <text evidence="1">Belongs to the ustYa family.</text>
</comment>
<dbReference type="InterPro" id="IPR021765">
    <property type="entry name" value="UstYa-like"/>
</dbReference>
<dbReference type="Proteomes" id="UP000308092">
    <property type="component" value="Unassembled WGS sequence"/>
</dbReference>
<keyword evidence="3" id="KW-1185">Reference proteome</keyword>
<dbReference type="PANTHER" id="PTHR33365">
    <property type="entry name" value="YALI0B05434P"/>
    <property type="match status" value="1"/>
</dbReference>
<evidence type="ECO:0000256" key="1">
    <source>
        <dbReference type="ARBA" id="ARBA00035112"/>
    </source>
</evidence>
<name>A0A4S3JF82_9EURO</name>
<dbReference type="AlphaFoldDB" id="A0A4S3JF82"/>
<protein>
    <submittedName>
        <fullName evidence="2">Uncharacterized protein</fullName>
    </submittedName>
</protein>
<sequence length="185" mass="22144">MKYEPNKIFQSPSSPEVDEAWKSWMFKNDHAIMIPKEQAKKHGLPETVQLYNDPGYLFYGLGVYHQLHCLNRIRKTFYKEKFYADEDPHMIEVHKNHCFDVIRQALMCHGDISLVYWWNDTYSYIDETGAKQYSDDYLHRNGEERMTGSRTHWNTDVQCRDISAINDWARQHKVNADKYWGRVDD</sequence>
<dbReference type="GO" id="GO:0043386">
    <property type="term" value="P:mycotoxin biosynthetic process"/>
    <property type="evidence" value="ECO:0007669"/>
    <property type="project" value="InterPro"/>
</dbReference>
<proteinExistence type="inferred from homology"/>
<accession>A0A4S3JF82</accession>
<gene>
    <name evidence="2" type="ORF">EYZ11_008714</name>
</gene>
<comment type="caution">
    <text evidence="2">The sequence shown here is derived from an EMBL/GenBank/DDBJ whole genome shotgun (WGS) entry which is preliminary data.</text>
</comment>
<dbReference type="VEuPathDB" id="FungiDB:EYZ11_008714"/>
<evidence type="ECO:0000313" key="2">
    <source>
        <dbReference type="EMBL" id="THC91821.1"/>
    </source>
</evidence>
<reference evidence="2 3" key="1">
    <citation type="submission" date="2019-03" db="EMBL/GenBank/DDBJ databases">
        <title>The genome sequence of a newly discovered highly antifungal drug resistant Aspergillus species, Aspergillus tanneri NIH 1004.</title>
        <authorList>
            <person name="Mounaud S."/>
            <person name="Singh I."/>
            <person name="Joardar V."/>
            <person name="Pakala S."/>
            <person name="Pakala S."/>
            <person name="Venepally P."/>
            <person name="Hoover J."/>
            <person name="Nierman W."/>
            <person name="Chung J."/>
            <person name="Losada L."/>
        </authorList>
    </citation>
    <scope>NUCLEOTIDE SEQUENCE [LARGE SCALE GENOMIC DNA]</scope>
    <source>
        <strain evidence="2 3">NIH1004</strain>
    </source>
</reference>
<organism evidence="2 3">
    <name type="scientific">Aspergillus tanneri</name>
    <dbReference type="NCBI Taxonomy" id="1220188"/>
    <lineage>
        <taxon>Eukaryota</taxon>
        <taxon>Fungi</taxon>
        <taxon>Dikarya</taxon>
        <taxon>Ascomycota</taxon>
        <taxon>Pezizomycotina</taxon>
        <taxon>Eurotiomycetes</taxon>
        <taxon>Eurotiomycetidae</taxon>
        <taxon>Eurotiales</taxon>
        <taxon>Aspergillaceae</taxon>
        <taxon>Aspergillus</taxon>
        <taxon>Aspergillus subgen. Circumdati</taxon>
    </lineage>
</organism>
<dbReference type="Pfam" id="PF11807">
    <property type="entry name" value="UstYa"/>
    <property type="match status" value="1"/>
</dbReference>
<dbReference type="EMBL" id="SOSA01000381">
    <property type="protein sequence ID" value="THC91821.1"/>
    <property type="molecule type" value="Genomic_DNA"/>
</dbReference>